<evidence type="ECO:0000256" key="1">
    <source>
        <dbReference type="ARBA" id="ARBA00022617"/>
    </source>
</evidence>
<dbReference type="InterPro" id="IPR011042">
    <property type="entry name" value="6-blade_b-propeller_TolB-like"/>
</dbReference>
<evidence type="ECO:0000256" key="3">
    <source>
        <dbReference type="ARBA" id="ARBA00023004"/>
    </source>
</evidence>
<reference evidence="7 8" key="1">
    <citation type="submission" date="2024-04" db="EMBL/GenBank/DDBJ databases">
        <title>Luteolibacter sp. isolated from soil.</title>
        <authorList>
            <person name="An J."/>
        </authorList>
    </citation>
    <scope>NUCLEOTIDE SEQUENCE [LARGE SCALE GENOMIC DNA]</scope>
    <source>
        <strain evidence="7 8">Y139</strain>
    </source>
</reference>
<dbReference type="InterPro" id="IPR055557">
    <property type="entry name" value="DUF7133"/>
</dbReference>
<comment type="caution">
    <text evidence="7">The sequence shown here is derived from an EMBL/GenBank/DDBJ whole genome shotgun (WGS) entry which is preliminary data.</text>
</comment>
<dbReference type="Gene3D" id="1.25.10.10">
    <property type="entry name" value="Leucine-rich Repeat Variant"/>
    <property type="match status" value="2"/>
</dbReference>
<dbReference type="Gene3D" id="3.40.50.880">
    <property type="match status" value="1"/>
</dbReference>
<protein>
    <submittedName>
        <fullName evidence="7">PVC-type heme-binding CxxCH protein</fullName>
    </submittedName>
</protein>
<dbReference type="InterPro" id="IPR029010">
    <property type="entry name" value="ThuA-like"/>
</dbReference>
<keyword evidence="5" id="KW-0732">Signal</keyword>
<dbReference type="Pfam" id="PF13646">
    <property type="entry name" value="HEAT_2"/>
    <property type="match status" value="1"/>
</dbReference>
<evidence type="ECO:0000313" key="7">
    <source>
        <dbReference type="EMBL" id="MEK7951973.1"/>
    </source>
</evidence>
<dbReference type="RefSeq" id="WP_341405732.1">
    <property type="nucleotide sequence ID" value="NZ_JBBUKT010000006.1"/>
</dbReference>
<keyword evidence="8" id="KW-1185">Reference proteome</keyword>
<evidence type="ECO:0000256" key="2">
    <source>
        <dbReference type="ARBA" id="ARBA00022723"/>
    </source>
</evidence>
<dbReference type="PANTHER" id="PTHR33546">
    <property type="entry name" value="LARGE, MULTIFUNCTIONAL SECRETED PROTEIN-RELATED"/>
    <property type="match status" value="1"/>
</dbReference>
<dbReference type="Pfam" id="PF00034">
    <property type="entry name" value="Cytochrom_C"/>
    <property type="match status" value="1"/>
</dbReference>
<evidence type="ECO:0000259" key="6">
    <source>
        <dbReference type="PROSITE" id="PS51007"/>
    </source>
</evidence>
<sequence>MFLRLLPLLLLVLVSSLHAAPLRVIVSSDNNQFSNAYLAALKSGGAQAIAVLTPDEAKLSKADVLLLHREKFEALPATSQTAITNFTKRGGGIVVVNGAVASGDAAWGKATFGGGWDDSSRKFMSKMMLYVVTNSHPIVKDSSPFDIDDDTLYDLDFENSIQVLASAFTPKGRDAKRGDGPKVPGRDVRASVYDLQPQIWTYEPSTHRAAAILQGAPANLAHASIRTFILRSVAWTGKHEPDELSAKADLATLRYPAGGPLRAADAVKQFKLQNGFVANVVAEEPLINKPIAIQWDGKGRLWVAETPEYPNGRRPTVAEPWKETGALTPVDPNRPAEDSISILEDTNGDGKMDKKTVFYKGLELVTGFCLSESGVIAVAQPHIVSLQDENGDGKADVVKPLYEGFAPGDTHFVANHFVAAPDGWIYASTGSDANVSSPILHKSMGRVTAGMFRFKADGSAIEQVASQGGNSFGGEVTSDMELFHGKATSGNPVQHVVLPEWVLARAPNTKASSFFAVNPGRTVQRTDMPDRPPTMQIDQVGRYSAGCSTAVYEGGAWPKEYDGKIFMSEPILDIIHVENLKPEGPSFKGENIIQNGEWLRSMDYWFSPIDVSFGPDGAMYILDFNTPVVIHNDTRGPQHSRSGASVRPDRDHYFGRIFRVQYQGAPKWPQLDMYRAKPAELVAAFKHPNKDVRFNAIRILLERAAEVGTSVEPQLTAMATSESFVPARIQALWALNRLNQLKEPVLKEALRASDDRVRKNAMLIAEASGIPLGGAEVTAGLNDKNERVRLATLRALGASPMTPEASAALLASGAKQNDEWSKAAAAAASARNPSSQLETVLTEAGSSQSEDAVQSMASTLASSGNQGQLISVLQAAEKSPNPKLVAVVLRELGKTPPAAPRNLQAALASLKALLASPDRGIAAGALSLAATWDKGGTLSKEITKAATELMEVARDAGQSDTVRADAVRALLPARGSNKFILTNITALLTPTASEAFAKDLISALSATGDPEAGRAIAEALATLPKPARDQAVTALTSRPEWAKLLLDAVEAKKVDPSTLDATQVSRLTAHPDAATAQRAKTLLGGAASQSKDQIIAKLVPLVEKPANIENGKLMFTAICSTCHQLDGQGHVFGPDLGGIGSHPVLELLTHIVNPNLIVDDEHRTWNITMKDGTQYSALIASENETRVQIRQPGGITVDLKTADIASRQKGENSLMPEGLEGMGADNLRDIIGYIRSVAKKP</sequence>
<feature type="domain" description="Cytochrome c" evidence="6">
    <location>
        <begin position="1106"/>
        <end position="1238"/>
    </location>
</feature>
<dbReference type="SUPFAM" id="SSF48371">
    <property type="entry name" value="ARM repeat"/>
    <property type="match status" value="1"/>
</dbReference>
<dbReference type="Pfam" id="PF06283">
    <property type="entry name" value="ThuA"/>
    <property type="match status" value="1"/>
</dbReference>
<dbReference type="NCBIfam" id="TIGR02604">
    <property type="entry name" value="Piru_Ver_Nterm"/>
    <property type="match status" value="1"/>
</dbReference>
<keyword evidence="3 4" id="KW-0408">Iron</keyword>
<dbReference type="InterPro" id="IPR016024">
    <property type="entry name" value="ARM-type_fold"/>
</dbReference>
<dbReference type="InterPro" id="IPR013427">
    <property type="entry name" value="Haem-bd_dom_put"/>
</dbReference>
<dbReference type="InterPro" id="IPR011041">
    <property type="entry name" value="Quinoprot_gluc/sorb_DH_b-prop"/>
</dbReference>
<organism evidence="7 8">
    <name type="scientific">Luteolibacter soli</name>
    <dbReference type="NCBI Taxonomy" id="3135280"/>
    <lineage>
        <taxon>Bacteria</taxon>
        <taxon>Pseudomonadati</taxon>
        <taxon>Verrucomicrobiota</taxon>
        <taxon>Verrucomicrobiia</taxon>
        <taxon>Verrucomicrobiales</taxon>
        <taxon>Verrucomicrobiaceae</taxon>
        <taxon>Luteolibacter</taxon>
    </lineage>
</organism>
<dbReference type="InterPro" id="IPR029062">
    <property type="entry name" value="Class_I_gatase-like"/>
</dbReference>
<evidence type="ECO:0000256" key="4">
    <source>
        <dbReference type="PROSITE-ProRule" id="PRU00433"/>
    </source>
</evidence>
<feature type="signal peptide" evidence="5">
    <location>
        <begin position="1"/>
        <end position="19"/>
    </location>
</feature>
<dbReference type="Gene3D" id="2.120.10.30">
    <property type="entry name" value="TolB, C-terminal domain"/>
    <property type="match status" value="1"/>
</dbReference>
<dbReference type="SUPFAM" id="SSF52317">
    <property type="entry name" value="Class I glutamine amidotransferase-like"/>
    <property type="match status" value="1"/>
</dbReference>
<dbReference type="NCBIfam" id="TIGR02603">
    <property type="entry name" value="CxxCH_TIGR02603"/>
    <property type="match status" value="1"/>
</dbReference>
<dbReference type="InterPro" id="IPR009056">
    <property type="entry name" value="Cyt_c-like_dom"/>
</dbReference>
<dbReference type="SUPFAM" id="SSF46626">
    <property type="entry name" value="Cytochrome c"/>
    <property type="match status" value="1"/>
</dbReference>
<dbReference type="InterPro" id="IPR036909">
    <property type="entry name" value="Cyt_c-like_dom_sf"/>
</dbReference>
<gene>
    <name evidence="7" type="ORF">WKV53_15770</name>
</gene>
<dbReference type="Pfam" id="PF23500">
    <property type="entry name" value="DUF7133"/>
    <property type="match status" value="1"/>
</dbReference>
<evidence type="ECO:0000256" key="5">
    <source>
        <dbReference type="SAM" id="SignalP"/>
    </source>
</evidence>
<feature type="chain" id="PRO_5047417476" evidence="5">
    <location>
        <begin position="20"/>
        <end position="1241"/>
    </location>
</feature>
<dbReference type="Gene3D" id="1.10.760.10">
    <property type="entry name" value="Cytochrome c-like domain"/>
    <property type="match status" value="1"/>
</dbReference>
<dbReference type="EMBL" id="JBBUKT010000006">
    <property type="protein sequence ID" value="MEK7951973.1"/>
    <property type="molecule type" value="Genomic_DNA"/>
</dbReference>
<name>A0ABU9AW52_9BACT</name>
<keyword evidence="1 4" id="KW-0349">Heme</keyword>
<dbReference type="InterPro" id="IPR013428">
    <property type="entry name" value="Membrane-bound_put_N"/>
</dbReference>
<proteinExistence type="predicted"/>
<dbReference type="PANTHER" id="PTHR33546:SF1">
    <property type="entry name" value="LARGE, MULTIFUNCTIONAL SECRETED PROTEIN"/>
    <property type="match status" value="1"/>
</dbReference>
<evidence type="ECO:0000313" key="8">
    <source>
        <dbReference type="Proteomes" id="UP001371305"/>
    </source>
</evidence>
<dbReference type="Proteomes" id="UP001371305">
    <property type="component" value="Unassembled WGS sequence"/>
</dbReference>
<dbReference type="SUPFAM" id="SSF50952">
    <property type="entry name" value="Soluble quinoprotein glucose dehydrogenase"/>
    <property type="match status" value="1"/>
</dbReference>
<accession>A0ABU9AW52</accession>
<keyword evidence="2 4" id="KW-0479">Metal-binding</keyword>
<dbReference type="PROSITE" id="PS51007">
    <property type="entry name" value="CYTC"/>
    <property type="match status" value="1"/>
</dbReference>
<dbReference type="InterPro" id="IPR011989">
    <property type="entry name" value="ARM-like"/>
</dbReference>